<evidence type="ECO:0000256" key="2">
    <source>
        <dbReference type="ARBA" id="ARBA00004496"/>
    </source>
</evidence>
<organism evidence="10 11">
    <name type="scientific">Turnera subulata</name>
    <dbReference type="NCBI Taxonomy" id="218843"/>
    <lineage>
        <taxon>Eukaryota</taxon>
        <taxon>Viridiplantae</taxon>
        <taxon>Streptophyta</taxon>
        <taxon>Embryophyta</taxon>
        <taxon>Tracheophyta</taxon>
        <taxon>Spermatophyta</taxon>
        <taxon>Magnoliopsida</taxon>
        <taxon>eudicotyledons</taxon>
        <taxon>Gunneridae</taxon>
        <taxon>Pentapetalae</taxon>
        <taxon>rosids</taxon>
        <taxon>fabids</taxon>
        <taxon>Malpighiales</taxon>
        <taxon>Passifloraceae</taxon>
        <taxon>Turnera</taxon>
    </lineage>
</organism>
<evidence type="ECO:0000256" key="6">
    <source>
        <dbReference type="ARBA" id="ARBA00023242"/>
    </source>
</evidence>
<dbReference type="GO" id="GO:0005737">
    <property type="term" value="C:cytoplasm"/>
    <property type="evidence" value="ECO:0007669"/>
    <property type="project" value="UniProtKB-SubCell"/>
</dbReference>
<reference evidence="10" key="2">
    <citation type="journal article" date="2023" name="Plants (Basel)">
        <title>Annotation of the Turnera subulata (Passifloraceae) Draft Genome Reveals the S-Locus Evolved after the Divergence of Turneroideae from Passifloroideae in a Stepwise Manner.</title>
        <authorList>
            <person name="Henning P.M."/>
            <person name="Roalson E.H."/>
            <person name="Mir W."/>
            <person name="McCubbin A.G."/>
            <person name="Shore J.S."/>
        </authorList>
    </citation>
    <scope>NUCLEOTIDE SEQUENCE</scope>
    <source>
        <strain evidence="10">F60SS</strain>
    </source>
</reference>
<evidence type="ECO:0000256" key="1">
    <source>
        <dbReference type="ARBA" id="ARBA00004123"/>
    </source>
</evidence>
<comment type="subcellular location">
    <subcellularLocation>
        <location evidence="2">Cytoplasm</location>
    </subcellularLocation>
    <subcellularLocation>
        <location evidence="1">Nucleus</location>
    </subcellularLocation>
</comment>
<dbReference type="GO" id="GO:0052689">
    <property type="term" value="F:carboxylic ester hydrolase activity"/>
    <property type="evidence" value="ECO:0007669"/>
    <property type="project" value="InterPro"/>
</dbReference>
<evidence type="ECO:0008006" key="12">
    <source>
        <dbReference type="Google" id="ProtNLM"/>
    </source>
</evidence>
<evidence type="ECO:0000259" key="9">
    <source>
        <dbReference type="Pfam" id="PF18117"/>
    </source>
</evidence>
<keyword evidence="3" id="KW-0963">Cytoplasm</keyword>
<reference evidence="10" key="1">
    <citation type="submission" date="2022-02" db="EMBL/GenBank/DDBJ databases">
        <authorList>
            <person name="Henning P.M."/>
            <person name="McCubbin A.G."/>
            <person name="Shore J.S."/>
        </authorList>
    </citation>
    <scope>NUCLEOTIDE SEQUENCE</scope>
    <source>
        <strain evidence="10">F60SS</strain>
        <tissue evidence="10">Leaves</tissue>
    </source>
</reference>
<dbReference type="Pfam" id="PF18117">
    <property type="entry name" value="EDS1_EP"/>
    <property type="match status" value="1"/>
</dbReference>
<dbReference type="Gene3D" id="3.40.50.1820">
    <property type="entry name" value="alpha/beta hydrolase"/>
    <property type="match status" value="1"/>
</dbReference>
<dbReference type="SUPFAM" id="SSF53474">
    <property type="entry name" value="alpha/beta-Hydrolases"/>
    <property type="match status" value="1"/>
</dbReference>
<name>A0A9Q0F7I4_9ROSI</name>
<evidence type="ECO:0000256" key="7">
    <source>
        <dbReference type="SAM" id="MobiDB-lite"/>
    </source>
</evidence>
<feature type="region of interest" description="Disordered" evidence="7">
    <location>
        <begin position="478"/>
        <end position="500"/>
    </location>
</feature>
<sequence>MSELPWMELAGRLELANLVVNSGILQCSWDAIEKLHKTDNLYQEPSLPLSVKSDIDQQSSLTVVSFATSPFCTEEDYLQGKGELVSSEDLRRENFTHFDFLLSKSNPFFSISRHAVELFKAHYDKLCVLKSEIYDSQNARLSRDTPLIIAGHSLGGSVASLFTLWLLDSINQIPKKNVPAPMLPLCITFGSPLLGDKGFQKGILERRKWNACYLHVAGNKDPYPRHFVSIQGHQAGASTSEAVHYKPIGTFFLCSELGCACVEDPEVVSKLLKSTQSQVGNGVSRMDYYKRLVDHLKPGFLIRGNSQLGSSVTTASKALQQPLNMDIDTLINGLGKLEIEQKETLNDRGKAVEQNKKLNEVKVKMAFLEWYKKDCNMRLIGYYDSYKNRFATKDNDVTRYKKFLTNYWKATVENAERLPHNEKARIRFTWLYAGTNYRRMVEPLDIAEFYRDNAQGDYIAEKRSRHYILLEQWQREDSESSTSAGTGNEPNQPKESKKKNVANLLTEDSCFWARVEKARLSCELLRGENTSTIVKESLTEDLNQFEKYVMDQINKYAVNPEIFLTKSSFMDWWRQFQEIMGTSHNSPLVQFMRDGGPDEYKNGTFST</sequence>
<keyword evidence="11" id="KW-1185">Reference proteome</keyword>
<feature type="domain" description="EDS1 EP" evidence="9">
    <location>
        <begin position="368"/>
        <end position="591"/>
    </location>
</feature>
<comment type="caution">
    <text evidence="10">The sequence shown here is derived from an EMBL/GenBank/DDBJ whole genome shotgun (WGS) entry which is preliminary data.</text>
</comment>
<dbReference type="InterPro" id="IPR044603">
    <property type="entry name" value="SAG101-like"/>
</dbReference>
<dbReference type="InterPro" id="IPR002921">
    <property type="entry name" value="Fungal_lipase-type"/>
</dbReference>
<dbReference type="GO" id="GO:0006629">
    <property type="term" value="P:lipid metabolic process"/>
    <property type="evidence" value="ECO:0007669"/>
    <property type="project" value="InterPro"/>
</dbReference>
<dbReference type="OrthoDB" id="438440at2759"/>
<keyword evidence="5" id="KW-0611">Plant defense</keyword>
<dbReference type="InterPro" id="IPR029058">
    <property type="entry name" value="AB_hydrolase_fold"/>
</dbReference>
<dbReference type="GO" id="GO:0005634">
    <property type="term" value="C:nucleus"/>
    <property type="evidence" value="ECO:0007669"/>
    <property type="project" value="UniProtKB-SubCell"/>
</dbReference>
<proteinExistence type="predicted"/>
<accession>A0A9Q0F7I4</accession>
<feature type="domain" description="Fungal lipase-type" evidence="8">
    <location>
        <begin position="95"/>
        <end position="226"/>
    </location>
</feature>
<dbReference type="EMBL" id="JAKUCV010006664">
    <property type="protein sequence ID" value="KAJ4826428.1"/>
    <property type="molecule type" value="Genomic_DNA"/>
</dbReference>
<dbReference type="PANTHER" id="PTHR46898:SF3">
    <property type="entry name" value="FUNGAL LIPASE-LIKE DOMAIN-CONTAINING PROTEIN"/>
    <property type="match status" value="1"/>
</dbReference>
<keyword evidence="4" id="KW-0378">Hydrolase</keyword>
<evidence type="ECO:0000256" key="3">
    <source>
        <dbReference type="ARBA" id="ARBA00022490"/>
    </source>
</evidence>
<dbReference type="Proteomes" id="UP001141552">
    <property type="component" value="Unassembled WGS sequence"/>
</dbReference>
<evidence type="ECO:0000313" key="11">
    <source>
        <dbReference type="Proteomes" id="UP001141552"/>
    </source>
</evidence>
<evidence type="ECO:0000259" key="8">
    <source>
        <dbReference type="Pfam" id="PF01764"/>
    </source>
</evidence>
<evidence type="ECO:0000256" key="4">
    <source>
        <dbReference type="ARBA" id="ARBA00022801"/>
    </source>
</evidence>
<evidence type="ECO:0000256" key="5">
    <source>
        <dbReference type="ARBA" id="ARBA00022821"/>
    </source>
</evidence>
<evidence type="ECO:0000313" key="10">
    <source>
        <dbReference type="EMBL" id="KAJ4826428.1"/>
    </source>
</evidence>
<protein>
    <recommendedName>
        <fullName evidence="12">Fungal lipase-like domain-containing protein</fullName>
    </recommendedName>
</protein>
<keyword evidence="6" id="KW-0539">Nucleus</keyword>
<dbReference type="InterPro" id="IPR041266">
    <property type="entry name" value="EDS1_EP"/>
</dbReference>
<dbReference type="GO" id="GO:0006952">
    <property type="term" value="P:defense response"/>
    <property type="evidence" value="ECO:0007669"/>
    <property type="project" value="UniProtKB-KW"/>
</dbReference>
<dbReference type="AlphaFoldDB" id="A0A9Q0F7I4"/>
<dbReference type="Pfam" id="PF01764">
    <property type="entry name" value="Lipase_3"/>
    <property type="match status" value="1"/>
</dbReference>
<gene>
    <name evidence="10" type="ORF">Tsubulata_013618</name>
</gene>
<feature type="compositionally biased region" description="Polar residues" evidence="7">
    <location>
        <begin position="480"/>
        <end position="493"/>
    </location>
</feature>
<dbReference type="PANTHER" id="PTHR46898">
    <property type="entry name" value="SENESCENCE-ASSOCIATED CARBOXYLESTERASE 101"/>
    <property type="match status" value="1"/>
</dbReference>